<accession>A0ABX5LAM2</accession>
<organism evidence="2 3">
    <name type="scientific">Pseudoglutamicibacter cumminsii</name>
    <dbReference type="NCBI Taxonomy" id="156979"/>
    <lineage>
        <taxon>Bacteria</taxon>
        <taxon>Bacillati</taxon>
        <taxon>Actinomycetota</taxon>
        <taxon>Actinomycetes</taxon>
        <taxon>Micrococcales</taxon>
        <taxon>Micrococcaceae</taxon>
        <taxon>Pseudoglutamicibacter</taxon>
    </lineage>
</organism>
<dbReference type="Proteomes" id="UP000245514">
    <property type="component" value="Unassembled WGS sequence"/>
</dbReference>
<evidence type="ECO:0000256" key="1">
    <source>
        <dbReference type="SAM" id="MobiDB-lite"/>
    </source>
</evidence>
<dbReference type="RefSeq" id="WP_109303676.1">
    <property type="nucleotide sequence ID" value="NZ_QFWG01000005.1"/>
</dbReference>
<dbReference type="InterPro" id="IPR029062">
    <property type="entry name" value="Class_I_gatase-like"/>
</dbReference>
<dbReference type="PANTHER" id="PTHR43235:SF1">
    <property type="entry name" value="GLUTAMINE AMIDOTRANSFERASE PB2B2.05-RELATED"/>
    <property type="match status" value="1"/>
</dbReference>
<dbReference type="PROSITE" id="PS51273">
    <property type="entry name" value="GATASE_TYPE_1"/>
    <property type="match status" value="1"/>
</dbReference>
<sequence>MQKQTGVAEAATSAPNASPHTSESKTSEYRPRRIALSYVMDAVNVPQEYADELHGLAANTGRSIVEVSGVEVGRVEVGGHVQPWFIDALRPGRSAREVVAGADAVVILGGADMHPRFYELERERWRDVDLAGVSASADEFEIALVHETLAARKPLLGICRGLQIINVALGGTLIPDIGRLTIHKSEPDGDGWADHSVSLAAGSAIESIYGTRQITVRSAHHQAVDVLAEGLVPVATAPDGLIEAAEHPEHPAMLAVQWHPEDLYGDKTHLDALMSWFLRQIP</sequence>
<dbReference type="Gene3D" id="3.40.50.880">
    <property type="match status" value="1"/>
</dbReference>
<dbReference type="InterPro" id="IPR011697">
    <property type="entry name" value="Peptidase_C26"/>
</dbReference>
<protein>
    <recommendedName>
        <fullName evidence="4">Peptidase C26</fullName>
    </recommendedName>
</protein>
<dbReference type="PANTHER" id="PTHR43235">
    <property type="entry name" value="GLUTAMINE AMIDOTRANSFERASE PB2B2.05-RELATED"/>
    <property type="match status" value="1"/>
</dbReference>
<name>A0ABX5LAM2_9MICC</name>
<dbReference type="SUPFAM" id="SSF52317">
    <property type="entry name" value="Class I glutamine amidotransferase-like"/>
    <property type="match status" value="1"/>
</dbReference>
<dbReference type="InterPro" id="IPR044668">
    <property type="entry name" value="PuuD-like"/>
</dbReference>
<proteinExistence type="predicted"/>
<feature type="region of interest" description="Disordered" evidence="1">
    <location>
        <begin position="1"/>
        <end position="29"/>
    </location>
</feature>
<dbReference type="Pfam" id="PF07722">
    <property type="entry name" value="Peptidase_C26"/>
    <property type="match status" value="1"/>
</dbReference>
<evidence type="ECO:0008006" key="4">
    <source>
        <dbReference type="Google" id="ProtNLM"/>
    </source>
</evidence>
<evidence type="ECO:0000313" key="3">
    <source>
        <dbReference type="Proteomes" id="UP000245514"/>
    </source>
</evidence>
<comment type="caution">
    <text evidence="2">The sequence shown here is derived from an EMBL/GenBank/DDBJ whole genome shotgun (WGS) entry which is preliminary data.</text>
</comment>
<gene>
    <name evidence="2" type="ORF">CAY35_05510</name>
</gene>
<keyword evidence="3" id="KW-1185">Reference proteome</keyword>
<dbReference type="EMBL" id="QFWG01000005">
    <property type="protein sequence ID" value="PWI27897.1"/>
    <property type="molecule type" value="Genomic_DNA"/>
</dbReference>
<reference evidence="2 3" key="1">
    <citation type="submission" date="2018-05" db="EMBL/GenBank/DDBJ databases">
        <title>Draft Genome Sequence of Arthrobacter cumminsii IME1328, Isolated from a Patient Who Suffered from Foot Ulcers in China.</title>
        <authorList>
            <person name="Li M."/>
            <person name="Jiang Z."/>
            <person name="Sun Q."/>
            <person name="Tong Y."/>
        </authorList>
    </citation>
    <scope>NUCLEOTIDE SEQUENCE [LARGE SCALE GENOMIC DNA]</scope>
    <source>
        <strain evidence="2 3">IME1328</strain>
    </source>
</reference>
<evidence type="ECO:0000313" key="2">
    <source>
        <dbReference type="EMBL" id="PWI27897.1"/>
    </source>
</evidence>